<dbReference type="AlphaFoldDB" id="A0A426ZA29"/>
<evidence type="ECO:0000313" key="1">
    <source>
        <dbReference type="EMBL" id="RRT60845.1"/>
    </source>
</evidence>
<protein>
    <submittedName>
        <fullName evidence="1">Uncharacterized protein</fullName>
    </submittedName>
</protein>
<dbReference type="EMBL" id="AMZH03007625">
    <property type="protein sequence ID" value="RRT60845.1"/>
    <property type="molecule type" value="Genomic_DNA"/>
</dbReference>
<accession>A0A426ZA29</accession>
<name>A0A426ZA29_ENSVE</name>
<comment type="caution">
    <text evidence="1">The sequence shown here is derived from an EMBL/GenBank/DDBJ whole genome shotgun (WGS) entry which is preliminary data.</text>
</comment>
<sequence length="100" mass="10723">MHPATWPRRNCPGVARTTINCDGRRRDGSDVEPLLVPRAGGDSATCHVSTVGRVVRILSESDVLTAAMESSIEMNGGSVLARQLTRPLPHHDTRGLATPL</sequence>
<dbReference type="Proteomes" id="UP000287651">
    <property type="component" value="Unassembled WGS sequence"/>
</dbReference>
<gene>
    <name evidence="1" type="ORF">B296_00044668</name>
</gene>
<organism evidence="1 2">
    <name type="scientific">Ensete ventricosum</name>
    <name type="common">Abyssinian banana</name>
    <name type="synonym">Musa ensete</name>
    <dbReference type="NCBI Taxonomy" id="4639"/>
    <lineage>
        <taxon>Eukaryota</taxon>
        <taxon>Viridiplantae</taxon>
        <taxon>Streptophyta</taxon>
        <taxon>Embryophyta</taxon>
        <taxon>Tracheophyta</taxon>
        <taxon>Spermatophyta</taxon>
        <taxon>Magnoliopsida</taxon>
        <taxon>Liliopsida</taxon>
        <taxon>Zingiberales</taxon>
        <taxon>Musaceae</taxon>
        <taxon>Ensete</taxon>
    </lineage>
</organism>
<evidence type="ECO:0000313" key="2">
    <source>
        <dbReference type="Proteomes" id="UP000287651"/>
    </source>
</evidence>
<reference evidence="1 2" key="1">
    <citation type="journal article" date="2014" name="Agronomy (Basel)">
        <title>A Draft Genome Sequence for Ensete ventricosum, the Drought-Tolerant Tree Against Hunger.</title>
        <authorList>
            <person name="Harrison J."/>
            <person name="Moore K.A."/>
            <person name="Paszkiewicz K."/>
            <person name="Jones T."/>
            <person name="Grant M."/>
            <person name="Ambacheew D."/>
            <person name="Muzemil S."/>
            <person name="Studholme D.J."/>
        </authorList>
    </citation>
    <scope>NUCLEOTIDE SEQUENCE [LARGE SCALE GENOMIC DNA]</scope>
</reference>
<proteinExistence type="predicted"/>